<reference key="1">
    <citation type="submission" date="2010-11" db="EMBL/GenBank/DDBJ databases">
        <title>The complete sequence of chromosome of Isophaera pallida ATCC 43644.</title>
        <authorList>
            <consortium name="US DOE Joint Genome Institute (JGI-PGF)"/>
            <person name="Lucas S."/>
            <person name="Copeland A."/>
            <person name="Lapidus A."/>
            <person name="Bruce D."/>
            <person name="Goodwin L."/>
            <person name="Pitluck S."/>
            <person name="Kyrpides N."/>
            <person name="Mavromatis K."/>
            <person name="Pagani I."/>
            <person name="Ivanova N."/>
            <person name="Saunders E."/>
            <person name="Brettin T."/>
            <person name="Detter J.C."/>
            <person name="Han C."/>
            <person name="Tapia R."/>
            <person name="Land M."/>
            <person name="Hauser L."/>
            <person name="Markowitz V."/>
            <person name="Cheng J.-F."/>
            <person name="Hugenholtz P."/>
            <person name="Woyke T."/>
            <person name="Wu D."/>
            <person name="Eisen J.A."/>
        </authorList>
    </citation>
    <scope>NUCLEOTIDE SEQUENCE</scope>
    <source>
        <strain>ATCC 43644</strain>
    </source>
</reference>
<comment type="similarity">
    <text evidence="2">Belongs to the outer membrane factor (OMF) (TC 1.B.17) family.</text>
</comment>
<evidence type="ECO:0000313" key="11">
    <source>
        <dbReference type="Proteomes" id="UP000008631"/>
    </source>
</evidence>
<dbReference type="SUPFAM" id="SSF56954">
    <property type="entry name" value="Outer membrane efflux proteins (OEP)"/>
    <property type="match status" value="1"/>
</dbReference>
<accession>E8R550</accession>
<evidence type="ECO:0000313" key="10">
    <source>
        <dbReference type="EMBL" id="ADV63803.1"/>
    </source>
</evidence>
<evidence type="ECO:0000256" key="8">
    <source>
        <dbReference type="SAM" id="Coils"/>
    </source>
</evidence>
<sequence length="715" mass="79877">MRRDHWKRSFFPPMLPSGLSMCLNHLFKKQLTGTWRGLRILVLVGSGQLGWWGVPVEGQEPPGAVRPPFTTMPDRLPGPPRAMGELPAGRDLPPSTLPGRAPGQPPRSMGEAPPPLGDFGPTAPLPRFGDPNRLTPAPLRVDPRGVSPGLDVPSVDPFDAARPGGSLFDFQNRLNKPIELDDDTRIPITDQIPRRTRRQEEQPTEPPIELRDVYLSALQAYPPFQAILLERDIAEGGVLSAIGAFDTRLNADSRNYPLGYYRRSVHDIFIDQPLRDLGGKFFAGYRIAEGLHPSYYSFLNTRGGGAFVVGVELPLLRDRAIDAKRAKLIQAEIERTKADPTILKDRLTLAKMTGKAYWEWYASARALKVLRLLLELVEERGEAIETRIREGLDRPGIDLLEFRRLLLARRIQVVAAERRFQLANIELSLLLRDPRGFPVIPRFQQVPGALTAEILPPNDERLPRDLNLALQFRPEAVAFRLNAAKADVEATLARNQLLPALNFYVYTEQNIGDRNRQLEPDFRPFIAETSLLFDVPLQRREARGRIISADAQVRQSLLDARFAEERIQADVIQAYATLQALYRQLQDARENERANLDLERAEIQAFNAGFSNILFLNIREQATLDARISRIEAEGRYQSAYIDYLAALGLDILTAPSELLEATPPPQELNLGDNPPAGPRSAPAAADQPDPVDPDALQPPGDDEIPQPLLNPDQP</sequence>
<dbReference type="PANTHER" id="PTHR30026:SF21">
    <property type="entry name" value="SLR1270 PROTEIN"/>
    <property type="match status" value="1"/>
</dbReference>
<dbReference type="GO" id="GO:0009279">
    <property type="term" value="C:cell outer membrane"/>
    <property type="evidence" value="ECO:0007669"/>
    <property type="project" value="UniProtKB-SubCell"/>
</dbReference>
<dbReference type="InParanoid" id="E8R550"/>
<evidence type="ECO:0008006" key="12">
    <source>
        <dbReference type="Google" id="ProtNLM"/>
    </source>
</evidence>
<keyword evidence="7" id="KW-0998">Cell outer membrane</keyword>
<dbReference type="eggNOG" id="COG1538">
    <property type="taxonomic scope" value="Bacteria"/>
</dbReference>
<dbReference type="Gene3D" id="1.20.1600.10">
    <property type="entry name" value="Outer membrane efflux proteins (OEP)"/>
    <property type="match status" value="1"/>
</dbReference>
<reference evidence="10 11" key="2">
    <citation type="journal article" date="2011" name="Stand. Genomic Sci.">
        <title>Complete genome sequence of Isosphaera pallida type strain (IS1B).</title>
        <authorList>
            <consortium name="US DOE Joint Genome Institute (JGI-PGF)"/>
            <person name="Goker M."/>
            <person name="Cleland D."/>
            <person name="Saunders E."/>
            <person name="Lapidus A."/>
            <person name="Nolan M."/>
            <person name="Lucas S."/>
            <person name="Hammon N."/>
            <person name="Deshpande S."/>
            <person name="Cheng J.F."/>
            <person name="Tapia R."/>
            <person name="Han C."/>
            <person name="Goodwin L."/>
            <person name="Pitluck S."/>
            <person name="Liolios K."/>
            <person name="Pagani I."/>
            <person name="Ivanova N."/>
            <person name="Mavromatis K."/>
            <person name="Pati A."/>
            <person name="Chen A."/>
            <person name="Palaniappan K."/>
            <person name="Land M."/>
            <person name="Hauser L."/>
            <person name="Chang Y.J."/>
            <person name="Jeffries C.D."/>
            <person name="Detter J.C."/>
            <person name="Beck B."/>
            <person name="Woyke T."/>
            <person name="Bristow J."/>
            <person name="Eisen J.A."/>
            <person name="Markowitz V."/>
            <person name="Hugenholtz P."/>
            <person name="Kyrpides N.C."/>
            <person name="Klenk H.P."/>
        </authorList>
    </citation>
    <scope>NUCLEOTIDE SEQUENCE [LARGE SCALE GENOMIC DNA]</scope>
    <source>
        <strain evidence="11">ATCC 43644 / DSM 9630 / IS1B</strain>
    </source>
</reference>
<dbReference type="Proteomes" id="UP000008631">
    <property type="component" value="Chromosome"/>
</dbReference>
<evidence type="ECO:0000256" key="4">
    <source>
        <dbReference type="ARBA" id="ARBA00022452"/>
    </source>
</evidence>
<evidence type="ECO:0000256" key="5">
    <source>
        <dbReference type="ARBA" id="ARBA00022692"/>
    </source>
</evidence>
<evidence type="ECO:0000256" key="9">
    <source>
        <dbReference type="SAM" id="MobiDB-lite"/>
    </source>
</evidence>
<keyword evidence="3" id="KW-0813">Transport</keyword>
<organism evidence="10 11">
    <name type="scientific">Isosphaera pallida (strain ATCC 43644 / DSM 9630 / IS1B)</name>
    <dbReference type="NCBI Taxonomy" id="575540"/>
    <lineage>
        <taxon>Bacteria</taxon>
        <taxon>Pseudomonadati</taxon>
        <taxon>Planctomycetota</taxon>
        <taxon>Planctomycetia</taxon>
        <taxon>Isosphaerales</taxon>
        <taxon>Isosphaeraceae</taxon>
        <taxon>Isosphaera</taxon>
    </lineage>
</organism>
<evidence type="ECO:0000256" key="1">
    <source>
        <dbReference type="ARBA" id="ARBA00004442"/>
    </source>
</evidence>
<gene>
    <name evidence="10" type="ordered locus">Isop_3241</name>
</gene>
<keyword evidence="4" id="KW-1134">Transmembrane beta strand</keyword>
<dbReference type="PANTHER" id="PTHR30026">
    <property type="entry name" value="OUTER MEMBRANE PROTEIN TOLC"/>
    <property type="match status" value="1"/>
</dbReference>
<feature type="region of interest" description="Disordered" evidence="9">
    <location>
        <begin position="662"/>
        <end position="715"/>
    </location>
</feature>
<dbReference type="HOGENOM" id="CLU_386249_0_0_0"/>
<keyword evidence="8" id="KW-0175">Coiled coil</keyword>
<keyword evidence="5" id="KW-0812">Transmembrane</keyword>
<proteinExistence type="inferred from homology"/>
<dbReference type="InterPro" id="IPR051906">
    <property type="entry name" value="TolC-like"/>
</dbReference>
<keyword evidence="6" id="KW-0472">Membrane</keyword>
<keyword evidence="11" id="KW-1185">Reference proteome</keyword>
<feature type="region of interest" description="Disordered" evidence="9">
    <location>
        <begin position="66"/>
        <end position="137"/>
    </location>
</feature>
<dbReference type="Pfam" id="PF02321">
    <property type="entry name" value="OEP"/>
    <property type="match status" value="2"/>
</dbReference>
<evidence type="ECO:0000256" key="3">
    <source>
        <dbReference type="ARBA" id="ARBA00022448"/>
    </source>
</evidence>
<dbReference type="STRING" id="575540.Isop_3241"/>
<protein>
    <recommendedName>
        <fullName evidence="12">Outer membrane efflux protein</fullName>
    </recommendedName>
</protein>
<evidence type="ECO:0000256" key="6">
    <source>
        <dbReference type="ARBA" id="ARBA00023136"/>
    </source>
</evidence>
<dbReference type="GO" id="GO:0015288">
    <property type="term" value="F:porin activity"/>
    <property type="evidence" value="ECO:0007669"/>
    <property type="project" value="TreeGrafter"/>
</dbReference>
<name>E8R550_ISOPI</name>
<evidence type="ECO:0000256" key="7">
    <source>
        <dbReference type="ARBA" id="ARBA00023237"/>
    </source>
</evidence>
<dbReference type="GO" id="GO:1990281">
    <property type="term" value="C:efflux pump complex"/>
    <property type="evidence" value="ECO:0007669"/>
    <property type="project" value="TreeGrafter"/>
</dbReference>
<comment type="subcellular location">
    <subcellularLocation>
        <location evidence="1">Cell outer membrane</location>
    </subcellularLocation>
</comment>
<feature type="coiled-coil region" evidence="8">
    <location>
        <begin position="571"/>
        <end position="602"/>
    </location>
</feature>
<dbReference type="EMBL" id="CP002353">
    <property type="protein sequence ID" value="ADV63803.1"/>
    <property type="molecule type" value="Genomic_DNA"/>
</dbReference>
<dbReference type="KEGG" id="ipa:Isop_3241"/>
<feature type="compositionally biased region" description="Low complexity" evidence="9">
    <location>
        <begin position="679"/>
        <end position="700"/>
    </location>
</feature>
<dbReference type="AlphaFoldDB" id="E8R550"/>
<dbReference type="InterPro" id="IPR003423">
    <property type="entry name" value="OMP_efflux"/>
</dbReference>
<evidence type="ECO:0000256" key="2">
    <source>
        <dbReference type="ARBA" id="ARBA00007613"/>
    </source>
</evidence>
<dbReference type="GO" id="GO:0015562">
    <property type="term" value="F:efflux transmembrane transporter activity"/>
    <property type="evidence" value="ECO:0007669"/>
    <property type="project" value="InterPro"/>
</dbReference>